<gene>
    <name evidence="3" type="primary">CHMP4C</name>
    <name evidence="3" type="ORF">MHBO_004062</name>
</gene>
<dbReference type="PANTHER" id="PTHR22761">
    <property type="entry name" value="CHARGED MULTIVESICULAR BODY PROTEIN"/>
    <property type="match status" value="1"/>
</dbReference>
<protein>
    <submittedName>
        <fullName evidence="3">Charged multivesicular body protein 4C</fullName>
        <ecNumber evidence="3">2.1.1.309</ecNumber>
    </submittedName>
</protein>
<keyword evidence="2" id="KW-0812">Transmembrane</keyword>
<feature type="region of interest" description="Disordered" evidence="1">
    <location>
        <begin position="41"/>
        <end position="62"/>
    </location>
</feature>
<reference evidence="3 4" key="1">
    <citation type="journal article" date="2024" name="BMC Biol.">
        <title>Comparative genomics of Ascetosporea gives new insight into the evolutionary basis for animal parasitism in Rhizaria.</title>
        <authorList>
            <person name="Hiltunen Thoren M."/>
            <person name="Onut-Brannstrom I."/>
            <person name="Alfjorden A."/>
            <person name="Peckova H."/>
            <person name="Swords F."/>
            <person name="Hooper C."/>
            <person name="Holzer A.S."/>
            <person name="Bass D."/>
            <person name="Burki F."/>
        </authorList>
    </citation>
    <scope>NUCLEOTIDE SEQUENCE [LARGE SCALE GENOMIC DNA]</scope>
    <source>
        <strain evidence="3">20-A016</strain>
    </source>
</reference>
<keyword evidence="3" id="KW-0808">Transferase</keyword>
<dbReference type="EMBL" id="JBDODL010003068">
    <property type="protein sequence ID" value="MES1922547.1"/>
    <property type="molecule type" value="Genomic_DNA"/>
</dbReference>
<feature type="region of interest" description="Disordered" evidence="1">
    <location>
        <begin position="1"/>
        <end position="20"/>
    </location>
</feature>
<keyword evidence="4" id="KW-1185">Reference proteome</keyword>
<feature type="compositionally biased region" description="Basic and acidic residues" evidence="1">
    <location>
        <begin position="51"/>
        <end position="62"/>
    </location>
</feature>
<dbReference type="Gene3D" id="1.10.287.1060">
    <property type="entry name" value="ESAT-6-like"/>
    <property type="match status" value="1"/>
</dbReference>
<dbReference type="Proteomes" id="UP001439008">
    <property type="component" value="Unassembled WGS sequence"/>
</dbReference>
<sequence>MNLFGKKKKKNNGKNKDSDKIVNTIQTLKSALDQISKREAHLSEQVNDGQNRAREKSRRGDRQGALFELRRKKLLENEINSMFGKRFNIESQILALESASGNQQVMAAMKQSKNVLEGMMKKTDVDEFAEVIDDTNEIMLNVEEISFYFFDFIFYEIFQLIFLTKIFRLIFLTKFF</sequence>
<feature type="non-terminal residue" evidence="3">
    <location>
        <position position="176"/>
    </location>
</feature>
<dbReference type="GO" id="GO:0032259">
    <property type="term" value="P:methylation"/>
    <property type="evidence" value="ECO:0007669"/>
    <property type="project" value="UniProtKB-KW"/>
</dbReference>
<accession>A0ABV2ASA1</accession>
<keyword evidence="2" id="KW-0472">Membrane</keyword>
<proteinExistence type="predicted"/>
<evidence type="ECO:0000256" key="1">
    <source>
        <dbReference type="SAM" id="MobiDB-lite"/>
    </source>
</evidence>
<name>A0ABV2ASA1_9EUKA</name>
<keyword evidence="2" id="KW-1133">Transmembrane helix</keyword>
<dbReference type="GO" id="GO:0008168">
    <property type="term" value="F:methyltransferase activity"/>
    <property type="evidence" value="ECO:0007669"/>
    <property type="project" value="UniProtKB-KW"/>
</dbReference>
<evidence type="ECO:0000256" key="2">
    <source>
        <dbReference type="SAM" id="Phobius"/>
    </source>
</evidence>
<feature type="transmembrane region" description="Helical" evidence="2">
    <location>
        <begin position="147"/>
        <end position="171"/>
    </location>
</feature>
<dbReference type="Pfam" id="PF03357">
    <property type="entry name" value="Snf7"/>
    <property type="match status" value="1"/>
</dbReference>
<evidence type="ECO:0000313" key="3">
    <source>
        <dbReference type="EMBL" id="MES1922547.1"/>
    </source>
</evidence>
<evidence type="ECO:0000313" key="4">
    <source>
        <dbReference type="Proteomes" id="UP001439008"/>
    </source>
</evidence>
<organism evidence="3 4">
    <name type="scientific">Bonamia ostreae</name>
    <dbReference type="NCBI Taxonomy" id="126728"/>
    <lineage>
        <taxon>Eukaryota</taxon>
        <taxon>Sar</taxon>
        <taxon>Rhizaria</taxon>
        <taxon>Endomyxa</taxon>
        <taxon>Ascetosporea</taxon>
        <taxon>Haplosporida</taxon>
        <taxon>Bonamia</taxon>
    </lineage>
</organism>
<comment type="caution">
    <text evidence="3">The sequence shown here is derived from an EMBL/GenBank/DDBJ whole genome shotgun (WGS) entry which is preliminary data.</text>
</comment>
<dbReference type="EC" id="2.1.1.309" evidence="3"/>
<feature type="compositionally biased region" description="Basic residues" evidence="1">
    <location>
        <begin position="1"/>
        <end position="13"/>
    </location>
</feature>
<keyword evidence="3" id="KW-0489">Methyltransferase</keyword>
<dbReference type="InterPro" id="IPR005024">
    <property type="entry name" value="Snf7_fam"/>
</dbReference>